<protein>
    <recommendedName>
        <fullName evidence="3">Urease accessory protein UreH-like transmembrane domain-containing protein</fullName>
    </recommendedName>
</protein>
<evidence type="ECO:0000256" key="1">
    <source>
        <dbReference type="SAM" id="Phobius"/>
    </source>
</evidence>
<reference evidence="2" key="1">
    <citation type="submission" date="2013-08" db="EMBL/GenBank/DDBJ databases">
        <authorList>
            <person name="Mendez C."/>
            <person name="Richter M."/>
            <person name="Ferrer M."/>
            <person name="Sanchez J."/>
        </authorList>
    </citation>
    <scope>NUCLEOTIDE SEQUENCE</scope>
</reference>
<sequence>MSLLLALPTAFLLGMTHGITPDEHTWPITFSYSVGSYSSRGGRQAGFLFSAAFTLQRAIASELAFLALSAFQFSPRWEYIVYLVVGSVMVASGLYILRRGKVIHLGHVHGPVPESEDSKSPRSLPPYMPLVHGFIAGWGVGAFALIVYTVLAPAMSSAWIG</sequence>
<evidence type="ECO:0000313" key="2">
    <source>
        <dbReference type="EMBL" id="EQD60544.1"/>
    </source>
</evidence>
<name>T1C5I4_9ZZZZ</name>
<keyword evidence="1" id="KW-1133">Transmembrane helix</keyword>
<keyword evidence="1" id="KW-0472">Membrane</keyword>
<feature type="transmembrane region" description="Helical" evidence="1">
    <location>
        <begin position="79"/>
        <end position="97"/>
    </location>
</feature>
<evidence type="ECO:0008006" key="3">
    <source>
        <dbReference type="Google" id="ProtNLM"/>
    </source>
</evidence>
<accession>T1C5I4</accession>
<feature type="transmembrane region" description="Helical" evidence="1">
    <location>
        <begin position="130"/>
        <end position="151"/>
    </location>
</feature>
<reference evidence="2" key="2">
    <citation type="journal article" date="2014" name="ISME J.">
        <title>Microbial stratification in low pH oxic and suboxic macroscopic growths along an acid mine drainage.</title>
        <authorList>
            <person name="Mendez-Garcia C."/>
            <person name="Mesa V."/>
            <person name="Sprenger R.R."/>
            <person name="Richter M."/>
            <person name="Diez M.S."/>
            <person name="Solano J."/>
            <person name="Bargiela R."/>
            <person name="Golyshina O.V."/>
            <person name="Manteca A."/>
            <person name="Ramos J.L."/>
            <person name="Gallego J.R."/>
            <person name="Llorente I."/>
            <person name="Martins Dos Santos V.A."/>
            <person name="Jensen O.N."/>
            <person name="Pelaez A.I."/>
            <person name="Sanchez J."/>
            <person name="Ferrer M."/>
        </authorList>
    </citation>
    <scope>NUCLEOTIDE SEQUENCE</scope>
</reference>
<dbReference type="EMBL" id="AUZX01007187">
    <property type="protein sequence ID" value="EQD60544.1"/>
    <property type="molecule type" value="Genomic_DNA"/>
</dbReference>
<organism evidence="2">
    <name type="scientific">mine drainage metagenome</name>
    <dbReference type="NCBI Taxonomy" id="410659"/>
    <lineage>
        <taxon>unclassified sequences</taxon>
        <taxon>metagenomes</taxon>
        <taxon>ecological metagenomes</taxon>
    </lineage>
</organism>
<proteinExistence type="predicted"/>
<dbReference type="AlphaFoldDB" id="T1C5I4"/>
<comment type="caution">
    <text evidence="2">The sequence shown here is derived from an EMBL/GenBank/DDBJ whole genome shotgun (WGS) entry which is preliminary data.</text>
</comment>
<keyword evidence="1" id="KW-0812">Transmembrane</keyword>
<feature type="non-terminal residue" evidence="2">
    <location>
        <position position="161"/>
    </location>
</feature>
<gene>
    <name evidence="2" type="ORF">B1A_10096</name>
</gene>